<organism evidence="1 2">
    <name type="scientific">Cichorium intybus</name>
    <name type="common">Chicory</name>
    <dbReference type="NCBI Taxonomy" id="13427"/>
    <lineage>
        <taxon>Eukaryota</taxon>
        <taxon>Viridiplantae</taxon>
        <taxon>Streptophyta</taxon>
        <taxon>Embryophyta</taxon>
        <taxon>Tracheophyta</taxon>
        <taxon>Spermatophyta</taxon>
        <taxon>Magnoliopsida</taxon>
        <taxon>eudicotyledons</taxon>
        <taxon>Gunneridae</taxon>
        <taxon>Pentapetalae</taxon>
        <taxon>asterids</taxon>
        <taxon>campanulids</taxon>
        <taxon>Asterales</taxon>
        <taxon>Asteraceae</taxon>
        <taxon>Cichorioideae</taxon>
        <taxon>Cichorieae</taxon>
        <taxon>Cichoriinae</taxon>
        <taxon>Cichorium</taxon>
    </lineage>
</organism>
<comment type="caution">
    <text evidence="1">The sequence shown here is derived from an EMBL/GenBank/DDBJ whole genome shotgun (WGS) entry which is preliminary data.</text>
</comment>
<reference evidence="1 2" key="2">
    <citation type="journal article" date="2022" name="Mol. Ecol. Resour.">
        <title>The genomes of chicory, endive, great burdock and yacon provide insights into Asteraceae paleo-polyploidization history and plant inulin production.</title>
        <authorList>
            <person name="Fan W."/>
            <person name="Wang S."/>
            <person name="Wang H."/>
            <person name="Wang A."/>
            <person name="Jiang F."/>
            <person name="Liu H."/>
            <person name="Zhao H."/>
            <person name="Xu D."/>
            <person name="Zhang Y."/>
        </authorList>
    </citation>
    <scope>NUCLEOTIDE SEQUENCE [LARGE SCALE GENOMIC DNA]</scope>
    <source>
        <strain evidence="2">cv. Punajuju</strain>
        <tissue evidence="1">Leaves</tissue>
    </source>
</reference>
<gene>
    <name evidence="1" type="ORF">L2E82_49490</name>
</gene>
<dbReference type="EMBL" id="CM042017">
    <property type="protein sequence ID" value="KAI3691239.1"/>
    <property type="molecule type" value="Genomic_DNA"/>
</dbReference>
<accession>A0ACB8Z1Y0</accession>
<evidence type="ECO:0000313" key="1">
    <source>
        <dbReference type="EMBL" id="KAI3691239.1"/>
    </source>
</evidence>
<reference evidence="2" key="1">
    <citation type="journal article" date="2022" name="Mol. Ecol. Resour.">
        <title>The genomes of chicory, endive, great burdock and yacon provide insights into Asteraceae palaeo-polyploidization history and plant inulin production.</title>
        <authorList>
            <person name="Fan W."/>
            <person name="Wang S."/>
            <person name="Wang H."/>
            <person name="Wang A."/>
            <person name="Jiang F."/>
            <person name="Liu H."/>
            <person name="Zhao H."/>
            <person name="Xu D."/>
            <person name="Zhang Y."/>
        </authorList>
    </citation>
    <scope>NUCLEOTIDE SEQUENCE [LARGE SCALE GENOMIC DNA]</scope>
    <source>
        <strain evidence="2">cv. Punajuju</strain>
    </source>
</reference>
<sequence length="71" mass="8029">MGGRQNVDLKETKAESADSTGESTCRSKIRMIWATDNLEMQFVDSFAPANQDQEVSDVFTIFAFKEKSRAY</sequence>
<dbReference type="Proteomes" id="UP001055811">
    <property type="component" value="Linkage Group LG09"/>
</dbReference>
<protein>
    <submittedName>
        <fullName evidence="1">Uncharacterized protein</fullName>
    </submittedName>
</protein>
<evidence type="ECO:0000313" key="2">
    <source>
        <dbReference type="Proteomes" id="UP001055811"/>
    </source>
</evidence>
<proteinExistence type="predicted"/>
<name>A0ACB8Z1Y0_CICIN</name>
<keyword evidence="2" id="KW-1185">Reference proteome</keyword>